<evidence type="ECO:0000256" key="3">
    <source>
        <dbReference type="ARBA" id="ARBA00022679"/>
    </source>
</evidence>
<accession>A0A182TKY6</accession>
<feature type="compositionally biased region" description="Polar residues" evidence="10">
    <location>
        <begin position="184"/>
        <end position="202"/>
    </location>
</feature>
<evidence type="ECO:0000313" key="12">
    <source>
        <dbReference type="EnsemblMetazoa" id="AMEC004200-PA"/>
    </source>
</evidence>
<keyword evidence="9" id="KW-0175">Coiled coil</keyword>
<reference evidence="13" key="1">
    <citation type="submission" date="2014-01" db="EMBL/GenBank/DDBJ databases">
        <title>The Genome Sequence of Anopheles melas CM1001059_A (V2).</title>
        <authorList>
            <consortium name="The Broad Institute Genomics Platform"/>
            <person name="Neafsey D.E."/>
            <person name="Besansky N."/>
            <person name="Howell P."/>
            <person name="Walton C."/>
            <person name="Young S.K."/>
            <person name="Zeng Q."/>
            <person name="Gargeya S."/>
            <person name="Fitzgerald M."/>
            <person name="Haas B."/>
            <person name="Abouelleil A."/>
            <person name="Allen A.W."/>
            <person name="Alvarado L."/>
            <person name="Arachchi H.M."/>
            <person name="Berlin A.M."/>
            <person name="Chapman S.B."/>
            <person name="Gainer-Dewar J."/>
            <person name="Goldberg J."/>
            <person name="Griggs A."/>
            <person name="Gujja S."/>
            <person name="Hansen M."/>
            <person name="Howarth C."/>
            <person name="Imamovic A."/>
            <person name="Ireland A."/>
            <person name="Larimer J."/>
            <person name="McCowan C."/>
            <person name="Murphy C."/>
            <person name="Pearson M."/>
            <person name="Poon T.W."/>
            <person name="Priest M."/>
            <person name="Roberts A."/>
            <person name="Saif S."/>
            <person name="Shea T."/>
            <person name="Sisk P."/>
            <person name="Sykes S."/>
            <person name="Wortman J."/>
            <person name="Nusbaum C."/>
            <person name="Birren B."/>
        </authorList>
    </citation>
    <scope>NUCLEOTIDE SEQUENCE [LARGE SCALE GENOMIC DNA]</scope>
    <source>
        <strain evidence="13">CM1001059</strain>
    </source>
</reference>
<reference evidence="12" key="2">
    <citation type="submission" date="2020-05" db="UniProtKB">
        <authorList>
            <consortium name="EnsemblMetazoa"/>
        </authorList>
    </citation>
    <scope>IDENTIFICATION</scope>
    <source>
        <strain evidence="12">CM1001059</strain>
    </source>
</reference>
<evidence type="ECO:0000256" key="4">
    <source>
        <dbReference type="ARBA" id="ARBA00022741"/>
    </source>
</evidence>
<evidence type="ECO:0000256" key="7">
    <source>
        <dbReference type="ARBA" id="ARBA00047899"/>
    </source>
</evidence>
<dbReference type="InterPro" id="IPR011009">
    <property type="entry name" value="Kinase-like_dom_sf"/>
</dbReference>
<keyword evidence="3" id="KW-0808">Transferase</keyword>
<evidence type="ECO:0000256" key="1">
    <source>
        <dbReference type="ARBA" id="ARBA00012513"/>
    </source>
</evidence>
<dbReference type="GO" id="GO:0004674">
    <property type="term" value="F:protein serine/threonine kinase activity"/>
    <property type="evidence" value="ECO:0007669"/>
    <property type="project" value="UniProtKB-KW"/>
</dbReference>
<evidence type="ECO:0000256" key="5">
    <source>
        <dbReference type="ARBA" id="ARBA00022777"/>
    </source>
</evidence>
<feature type="compositionally biased region" description="Basic and acidic residues" evidence="10">
    <location>
        <begin position="472"/>
        <end position="487"/>
    </location>
</feature>
<keyword evidence="4" id="KW-0547">Nucleotide-binding</keyword>
<feature type="region of interest" description="Disordered" evidence="10">
    <location>
        <begin position="170"/>
        <end position="244"/>
    </location>
</feature>
<dbReference type="Pfam" id="PF00069">
    <property type="entry name" value="Pkinase"/>
    <property type="match status" value="1"/>
</dbReference>
<dbReference type="InterPro" id="IPR051234">
    <property type="entry name" value="TAO_STE20_kinase"/>
</dbReference>
<dbReference type="SUPFAM" id="SSF56112">
    <property type="entry name" value="Protein kinase-like (PK-like)"/>
    <property type="match status" value="1"/>
</dbReference>
<dbReference type="Proteomes" id="UP000075902">
    <property type="component" value="Unassembled WGS sequence"/>
</dbReference>
<keyword evidence="5" id="KW-0418">Kinase</keyword>
<feature type="compositionally biased region" description="Low complexity" evidence="10">
    <location>
        <begin position="203"/>
        <end position="214"/>
    </location>
</feature>
<dbReference type="InterPro" id="IPR000719">
    <property type="entry name" value="Prot_kinase_dom"/>
</dbReference>
<keyword evidence="6" id="KW-0067">ATP-binding</keyword>
<dbReference type="SMART" id="SM00220">
    <property type="entry name" value="S_TKc"/>
    <property type="match status" value="1"/>
</dbReference>
<dbReference type="VEuPathDB" id="VectorBase:AMEC004200"/>
<dbReference type="EC" id="2.7.11.1" evidence="1"/>
<feature type="coiled-coil region" evidence="9">
    <location>
        <begin position="369"/>
        <end position="403"/>
    </location>
</feature>
<dbReference type="Gene3D" id="1.10.510.10">
    <property type="entry name" value="Transferase(Phosphotransferase) domain 1"/>
    <property type="match status" value="1"/>
</dbReference>
<keyword evidence="2" id="KW-0723">Serine/threonine-protein kinase</keyword>
<protein>
    <recommendedName>
        <fullName evidence="1">non-specific serine/threonine protein kinase</fullName>
        <ecNumber evidence="1">2.7.11.1</ecNumber>
    </recommendedName>
</protein>
<evidence type="ECO:0000256" key="8">
    <source>
        <dbReference type="ARBA" id="ARBA00048679"/>
    </source>
</evidence>
<dbReference type="PANTHER" id="PTHR47167">
    <property type="entry name" value="SERINE/THREONINE-PROTEIN KINASE TAO1-LIKE PROTEIN"/>
    <property type="match status" value="1"/>
</dbReference>
<comment type="catalytic activity">
    <reaction evidence="7">
        <text>L-threonyl-[protein] + ATP = O-phospho-L-threonyl-[protein] + ADP + H(+)</text>
        <dbReference type="Rhea" id="RHEA:46608"/>
        <dbReference type="Rhea" id="RHEA-COMP:11060"/>
        <dbReference type="Rhea" id="RHEA-COMP:11605"/>
        <dbReference type="ChEBI" id="CHEBI:15378"/>
        <dbReference type="ChEBI" id="CHEBI:30013"/>
        <dbReference type="ChEBI" id="CHEBI:30616"/>
        <dbReference type="ChEBI" id="CHEBI:61977"/>
        <dbReference type="ChEBI" id="CHEBI:456216"/>
        <dbReference type="EC" id="2.7.11.1"/>
    </reaction>
</comment>
<evidence type="ECO:0000256" key="10">
    <source>
        <dbReference type="SAM" id="MobiDB-lite"/>
    </source>
</evidence>
<name>A0A182TKY6_9DIPT</name>
<keyword evidence="13" id="KW-1185">Reference proteome</keyword>
<sequence>NILLTEQGIVKLADFGSAAIKCPANSFVGTPYWMAPEVILAMDEGQYDGKVDVWSLGITCIELAERKPPYFNMNAMSALYHIAQNDAPSLQAQEWSDMFRNFVDFCLKKSPIDRPTSTQLLKHTLVTRARSPNVLIDLIARTKAAVRELDNLNYRKMKKILMVDCETESNIGDAEDTPDEQIGGDSSKSNSITSEHSLPSVDQQQQQQQLHQQHGVGSGLMRNSSRSRPANAMSAMHNNSAGGNARDSMLSNVMMAGISGGSGSGSGMMMASGMGGGGSVGMGTSGMQSAGAAGGQANMGASMGYHHHNSSSPVVSAHHHPQHNHNHVSQVAANAVAEHGANNFATIRTTSIVTKQQKEHMQEEMHEQMSGYKRMRREHQAALVKLEEKCKVEMEQHKSALDKEYDLLLHNFTRELDKQSAKHQQEIVRRVKQNDTAEKKLHKEIATRQEGDRKAFEIHRKKEYKANKERWKRELSMDDTTPKRQRDATLQTQKDNLKLAEAQEEQRLLRVQKTYIELEMRKFRRKKMGLLHDLEDQLLRDELSKKQQQLEQAHAMLIKHHEKTQDLEYRQQKSVHALREEQISKQHESELRNQNEYMDRAERELLRRHALELKQQPKSLKYKALKRQILQTTPKEDQKAVIKQLKEEQHRKLTLLGDQKQSLRLDESQEVECHQLKDRLQYELDILTAYQSKNRMQAQAQRDRERKELEDRVSVRRALLESKMETELQQFNQERAERIRQLKEKHDKQLEAFDEESARMGFSALALAEASKETYPDEEASLSGSMLSLAHSNSSTSFPAGSL</sequence>
<organism evidence="12 13">
    <name type="scientific">Anopheles melas</name>
    <dbReference type="NCBI Taxonomy" id="34690"/>
    <lineage>
        <taxon>Eukaryota</taxon>
        <taxon>Metazoa</taxon>
        <taxon>Ecdysozoa</taxon>
        <taxon>Arthropoda</taxon>
        <taxon>Hexapoda</taxon>
        <taxon>Insecta</taxon>
        <taxon>Pterygota</taxon>
        <taxon>Neoptera</taxon>
        <taxon>Endopterygota</taxon>
        <taxon>Diptera</taxon>
        <taxon>Nematocera</taxon>
        <taxon>Culicoidea</taxon>
        <taxon>Culicidae</taxon>
        <taxon>Anophelinae</taxon>
        <taxon>Anopheles</taxon>
    </lineage>
</organism>
<feature type="compositionally biased region" description="Low complexity" evidence="10">
    <location>
        <begin position="230"/>
        <end position="241"/>
    </location>
</feature>
<dbReference type="EnsemblMetazoa" id="AMEC004200-RA">
    <property type="protein sequence ID" value="AMEC004200-PA"/>
    <property type="gene ID" value="AMEC004200"/>
</dbReference>
<proteinExistence type="predicted"/>
<evidence type="ECO:0000256" key="6">
    <source>
        <dbReference type="ARBA" id="ARBA00022840"/>
    </source>
</evidence>
<dbReference type="GO" id="GO:0005737">
    <property type="term" value="C:cytoplasm"/>
    <property type="evidence" value="ECO:0007669"/>
    <property type="project" value="TreeGrafter"/>
</dbReference>
<evidence type="ECO:0000313" key="13">
    <source>
        <dbReference type="Proteomes" id="UP000075902"/>
    </source>
</evidence>
<dbReference type="PROSITE" id="PS50011">
    <property type="entry name" value="PROTEIN_KINASE_DOM"/>
    <property type="match status" value="1"/>
</dbReference>
<comment type="catalytic activity">
    <reaction evidence="8">
        <text>L-seryl-[protein] + ATP = O-phospho-L-seryl-[protein] + ADP + H(+)</text>
        <dbReference type="Rhea" id="RHEA:17989"/>
        <dbReference type="Rhea" id="RHEA-COMP:9863"/>
        <dbReference type="Rhea" id="RHEA-COMP:11604"/>
        <dbReference type="ChEBI" id="CHEBI:15378"/>
        <dbReference type="ChEBI" id="CHEBI:29999"/>
        <dbReference type="ChEBI" id="CHEBI:30616"/>
        <dbReference type="ChEBI" id="CHEBI:83421"/>
        <dbReference type="ChEBI" id="CHEBI:456216"/>
        <dbReference type="EC" id="2.7.11.1"/>
    </reaction>
</comment>
<evidence type="ECO:0000256" key="2">
    <source>
        <dbReference type="ARBA" id="ARBA00022527"/>
    </source>
</evidence>
<dbReference type="GO" id="GO:0005524">
    <property type="term" value="F:ATP binding"/>
    <property type="evidence" value="ECO:0007669"/>
    <property type="project" value="UniProtKB-KW"/>
</dbReference>
<evidence type="ECO:0000259" key="11">
    <source>
        <dbReference type="PROSITE" id="PS50011"/>
    </source>
</evidence>
<evidence type="ECO:0000256" key="9">
    <source>
        <dbReference type="SAM" id="Coils"/>
    </source>
</evidence>
<feature type="region of interest" description="Disordered" evidence="10">
    <location>
        <begin position="472"/>
        <end position="492"/>
    </location>
</feature>
<feature type="domain" description="Protein kinase" evidence="11">
    <location>
        <begin position="1"/>
        <end position="126"/>
    </location>
</feature>
<dbReference type="FunFam" id="1.10.510.10:FF:000877">
    <property type="entry name" value="TAO kinase 2"/>
    <property type="match status" value="1"/>
</dbReference>
<dbReference type="STRING" id="34690.A0A182TKY6"/>
<dbReference type="PANTHER" id="PTHR47167:SF4">
    <property type="entry name" value="SERINE_THREONINE-PROTEIN KINASE TAO"/>
    <property type="match status" value="1"/>
</dbReference>
<dbReference type="AlphaFoldDB" id="A0A182TKY6"/>